<keyword evidence="10" id="KW-1185">Reference proteome</keyword>
<dbReference type="GO" id="GO:0005886">
    <property type="term" value="C:plasma membrane"/>
    <property type="evidence" value="ECO:0007669"/>
    <property type="project" value="UniProtKB-SubCell"/>
</dbReference>
<evidence type="ECO:0000256" key="6">
    <source>
        <dbReference type="ARBA" id="ARBA00023136"/>
    </source>
</evidence>
<evidence type="ECO:0000313" key="9">
    <source>
        <dbReference type="EMBL" id="MEJ8572606.1"/>
    </source>
</evidence>
<keyword evidence="3" id="KW-1003">Cell membrane</keyword>
<keyword evidence="4 7" id="KW-0812">Transmembrane</keyword>
<evidence type="ECO:0000256" key="1">
    <source>
        <dbReference type="ARBA" id="ARBA00004162"/>
    </source>
</evidence>
<dbReference type="EMBL" id="JAZHOF010000005">
    <property type="protein sequence ID" value="MEJ8572606.1"/>
    <property type="molecule type" value="Genomic_DNA"/>
</dbReference>
<evidence type="ECO:0000256" key="7">
    <source>
        <dbReference type="RuleBase" id="RU003879"/>
    </source>
</evidence>
<dbReference type="RefSeq" id="WP_340330303.1">
    <property type="nucleotide sequence ID" value="NZ_JAZHOF010000005.1"/>
</dbReference>
<dbReference type="Proteomes" id="UP001378188">
    <property type="component" value="Unassembled WGS sequence"/>
</dbReference>
<name>A0AAW9RYC8_9HYPH</name>
<evidence type="ECO:0000313" key="10">
    <source>
        <dbReference type="Proteomes" id="UP001378188"/>
    </source>
</evidence>
<dbReference type="PANTHER" id="PTHR30558">
    <property type="entry name" value="EXBD MEMBRANE COMPONENT OF PMF-DRIVEN MACROMOLECULE IMPORT SYSTEM"/>
    <property type="match status" value="1"/>
</dbReference>
<dbReference type="GO" id="GO:0015031">
    <property type="term" value="P:protein transport"/>
    <property type="evidence" value="ECO:0007669"/>
    <property type="project" value="UniProtKB-KW"/>
</dbReference>
<evidence type="ECO:0000256" key="4">
    <source>
        <dbReference type="ARBA" id="ARBA00022692"/>
    </source>
</evidence>
<protein>
    <submittedName>
        <fullName evidence="9">Biopolymer transporter ExbD</fullName>
    </submittedName>
</protein>
<gene>
    <name evidence="9" type="ORF">V3328_14040</name>
</gene>
<sequence length="144" mass="14804">MRLAERARRPADDGIVPLINIVFLLLIFFLIVGTIAPKPDISVAYPETEKSPVTRAPADALYVSSGGYISYRGAALDIDSLAAAVTAVPRDDADGPLPVVVDRALPAPELAPVLGALAGAGVESVRLITLRAGNARSGDTGSGS</sequence>
<feature type="transmembrane region" description="Helical" evidence="8">
    <location>
        <begin position="15"/>
        <end position="36"/>
    </location>
</feature>
<proteinExistence type="inferred from homology"/>
<accession>A0AAW9RYC8</accession>
<evidence type="ECO:0000256" key="2">
    <source>
        <dbReference type="ARBA" id="ARBA00005811"/>
    </source>
</evidence>
<evidence type="ECO:0000256" key="3">
    <source>
        <dbReference type="ARBA" id="ARBA00022475"/>
    </source>
</evidence>
<dbReference type="InterPro" id="IPR003400">
    <property type="entry name" value="ExbD"/>
</dbReference>
<reference evidence="9 10" key="1">
    <citation type="submission" date="2024-02" db="EMBL/GenBank/DDBJ databases">
        <title>Genome analysis and characterization of Microbaculum marinisediminis sp. nov., isolated from marine sediment.</title>
        <authorList>
            <person name="Du Z.-J."/>
            <person name="Ye Y.-Q."/>
            <person name="Zhang Z.-R."/>
            <person name="Yuan S.-M."/>
            <person name="Zhang X.-Y."/>
        </authorList>
    </citation>
    <scope>NUCLEOTIDE SEQUENCE [LARGE SCALE GENOMIC DNA]</scope>
    <source>
        <strain evidence="9 10">SDUM1044001</strain>
    </source>
</reference>
<dbReference type="GO" id="GO:0022857">
    <property type="term" value="F:transmembrane transporter activity"/>
    <property type="evidence" value="ECO:0007669"/>
    <property type="project" value="InterPro"/>
</dbReference>
<comment type="similarity">
    <text evidence="2 7">Belongs to the ExbD/TolR family.</text>
</comment>
<keyword evidence="6 8" id="KW-0472">Membrane</keyword>
<dbReference type="Pfam" id="PF02472">
    <property type="entry name" value="ExbD"/>
    <property type="match status" value="1"/>
</dbReference>
<evidence type="ECO:0000256" key="8">
    <source>
        <dbReference type="SAM" id="Phobius"/>
    </source>
</evidence>
<comment type="subcellular location">
    <subcellularLocation>
        <location evidence="1">Cell membrane</location>
        <topology evidence="1">Single-pass membrane protein</topology>
    </subcellularLocation>
    <subcellularLocation>
        <location evidence="7">Cell membrane</location>
        <topology evidence="7">Single-pass type II membrane protein</topology>
    </subcellularLocation>
</comment>
<keyword evidence="7" id="KW-0813">Transport</keyword>
<comment type="caution">
    <text evidence="9">The sequence shown here is derived from an EMBL/GenBank/DDBJ whole genome shotgun (WGS) entry which is preliminary data.</text>
</comment>
<keyword evidence="5 8" id="KW-1133">Transmembrane helix</keyword>
<keyword evidence="7" id="KW-0653">Protein transport</keyword>
<organism evidence="9 10">
    <name type="scientific">Microbaculum marinum</name>
    <dbReference type="NCBI Taxonomy" id="1764581"/>
    <lineage>
        <taxon>Bacteria</taxon>
        <taxon>Pseudomonadati</taxon>
        <taxon>Pseudomonadota</taxon>
        <taxon>Alphaproteobacteria</taxon>
        <taxon>Hyphomicrobiales</taxon>
        <taxon>Tepidamorphaceae</taxon>
        <taxon>Microbaculum</taxon>
    </lineage>
</organism>
<evidence type="ECO:0000256" key="5">
    <source>
        <dbReference type="ARBA" id="ARBA00022989"/>
    </source>
</evidence>
<dbReference type="AlphaFoldDB" id="A0AAW9RYC8"/>